<dbReference type="EMBL" id="PYDT01000005">
    <property type="protein sequence ID" value="THU60471.1"/>
    <property type="molecule type" value="Genomic_DNA"/>
</dbReference>
<keyword evidence="11" id="KW-1185">Reference proteome</keyword>
<dbReference type="GO" id="GO:0000774">
    <property type="term" value="F:adenyl-nucleotide exchange factor activity"/>
    <property type="evidence" value="ECO:0007669"/>
    <property type="project" value="InterPro"/>
</dbReference>
<feature type="compositionally biased region" description="Acidic residues" evidence="9">
    <location>
        <begin position="86"/>
        <end position="103"/>
    </location>
</feature>
<name>A0A4S8JF68_MUSBA</name>
<feature type="region of interest" description="Disordered" evidence="9">
    <location>
        <begin position="77"/>
        <end position="103"/>
    </location>
</feature>
<comment type="subunit">
    <text evidence="3">Homodimer.</text>
</comment>
<accession>A0A4S8JF68</accession>
<comment type="function">
    <text evidence="7">Essential component of the PAM complex, a complex required for the translocation of transit peptide-containing proteins from the inner membrane into the mitochondrial matrix in an ATP-dependent manner.</text>
</comment>
<evidence type="ECO:0000256" key="9">
    <source>
        <dbReference type="SAM" id="MobiDB-lite"/>
    </source>
</evidence>
<dbReference type="SUPFAM" id="SSF51064">
    <property type="entry name" value="Head domain of nucleotide exchange factor GrpE"/>
    <property type="match status" value="1"/>
</dbReference>
<dbReference type="Gene3D" id="3.90.20.20">
    <property type="match status" value="1"/>
</dbReference>
<reference evidence="10 11" key="1">
    <citation type="journal article" date="2019" name="Nat. Plants">
        <title>Genome sequencing of Musa balbisiana reveals subgenome evolution and function divergence in polyploid bananas.</title>
        <authorList>
            <person name="Yao X."/>
        </authorList>
    </citation>
    <scope>NUCLEOTIDE SEQUENCE [LARGE SCALE GENOMIC DNA]</scope>
    <source>
        <strain evidence="11">cv. DH-PKW</strain>
        <tissue evidence="10">Leaves</tissue>
    </source>
</reference>
<evidence type="ECO:0000313" key="10">
    <source>
        <dbReference type="EMBL" id="THU60471.1"/>
    </source>
</evidence>
<dbReference type="GO" id="GO:0006457">
    <property type="term" value="P:protein folding"/>
    <property type="evidence" value="ECO:0007669"/>
    <property type="project" value="InterPro"/>
</dbReference>
<evidence type="ECO:0000256" key="8">
    <source>
        <dbReference type="RuleBase" id="RU004478"/>
    </source>
</evidence>
<dbReference type="GO" id="GO:0009507">
    <property type="term" value="C:chloroplast"/>
    <property type="evidence" value="ECO:0007669"/>
    <property type="project" value="TreeGrafter"/>
</dbReference>
<evidence type="ECO:0000256" key="6">
    <source>
        <dbReference type="ARBA" id="ARBA00023186"/>
    </source>
</evidence>
<comment type="similarity">
    <text evidence="2 8">Belongs to the GrpE family.</text>
</comment>
<dbReference type="InterPro" id="IPR009012">
    <property type="entry name" value="GrpE_head"/>
</dbReference>
<dbReference type="FunFam" id="2.30.22.10:FF:000001">
    <property type="entry name" value="Protein GrpE"/>
    <property type="match status" value="1"/>
</dbReference>
<dbReference type="GO" id="GO:0051087">
    <property type="term" value="F:protein-folding chaperone binding"/>
    <property type="evidence" value="ECO:0007669"/>
    <property type="project" value="InterPro"/>
</dbReference>
<dbReference type="Proteomes" id="UP000317650">
    <property type="component" value="Chromosome 7"/>
</dbReference>
<comment type="subcellular location">
    <subcellularLocation>
        <location evidence="1">Cytoplasm</location>
    </subcellularLocation>
    <subcellularLocation>
        <location evidence="7">Mitochondrion matrix</location>
    </subcellularLocation>
</comment>
<dbReference type="Pfam" id="PF01025">
    <property type="entry name" value="GrpE"/>
    <property type="match status" value="1"/>
</dbReference>
<evidence type="ECO:0000256" key="4">
    <source>
        <dbReference type="ARBA" id="ARBA00022490"/>
    </source>
</evidence>
<sequence>MASILRAPALLIAPPEVAAGAARGAPLEAARSLPFFSARRRISWPLRLKLSPLADKPLRFPNLGGFAAYGDTTEAGETAKTVEKQESDEEISVEDEATDGDGIDTEETVASTVMLSLQLYKEALANNDRSKVSEIEAFLQSIEDEKNSLSAKIAALAVESSAERVRVLRISADFDNFRKRTERERLSLMTNVQGEVIESLLPVLDNFERAKSQIKVERQVEEKINSSYQSIYKQFLEILTSLGVEAVETVGSSFDPLFHEAIMHEESTEFEEGIIIQEFRKGFKLGERLLRPSMVKVSAGPGPEKTIDDENVMIVEDIDSSESTEEDEGHDSG</sequence>
<evidence type="ECO:0000313" key="11">
    <source>
        <dbReference type="Proteomes" id="UP000317650"/>
    </source>
</evidence>
<dbReference type="FunFam" id="3.90.20.20:FF:000006">
    <property type="entry name" value="GrpE protein homolog"/>
    <property type="match status" value="1"/>
</dbReference>
<dbReference type="PROSITE" id="PS01071">
    <property type="entry name" value="GRPE"/>
    <property type="match status" value="1"/>
</dbReference>
<dbReference type="InterPro" id="IPR013805">
    <property type="entry name" value="GrpE_CC"/>
</dbReference>
<evidence type="ECO:0000256" key="1">
    <source>
        <dbReference type="ARBA" id="ARBA00004496"/>
    </source>
</evidence>
<evidence type="ECO:0000256" key="7">
    <source>
        <dbReference type="RuleBase" id="RU000640"/>
    </source>
</evidence>
<organism evidence="10 11">
    <name type="scientific">Musa balbisiana</name>
    <name type="common">Banana</name>
    <dbReference type="NCBI Taxonomy" id="52838"/>
    <lineage>
        <taxon>Eukaryota</taxon>
        <taxon>Viridiplantae</taxon>
        <taxon>Streptophyta</taxon>
        <taxon>Embryophyta</taxon>
        <taxon>Tracheophyta</taxon>
        <taxon>Spermatophyta</taxon>
        <taxon>Magnoliopsida</taxon>
        <taxon>Liliopsida</taxon>
        <taxon>Zingiberales</taxon>
        <taxon>Musaceae</taxon>
        <taxon>Musa</taxon>
    </lineage>
</organism>
<evidence type="ECO:0000256" key="5">
    <source>
        <dbReference type="ARBA" id="ARBA00023016"/>
    </source>
</evidence>
<keyword evidence="4" id="KW-0963">Cytoplasm</keyword>
<dbReference type="GO" id="GO:0005759">
    <property type="term" value="C:mitochondrial matrix"/>
    <property type="evidence" value="ECO:0007669"/>
    <property type="project" value="UniProtKB-SubCell"/>
</dbReference>
<keyword evidence="5" id="KW-0346">Stress response</keyword>
<keyword evidence="6 7" id="KW-0143">Chaperone</keyword>
<dbReference type="AlphaFoldDB" id="A0A4S8JF68"/>
<dbReference type="STRING" id="52838.A0A4S8JF68"/>
<dbReference type="SUPFAM" id="SSF58014">
    <property type="entry name" value="Coiled-coil domain of nucleotide exchange factor GrpE"/>
    <property type="match status" value="1"/>
</dbReference>
<dbReference type="GO" id="GO:0042803">
    <property type="term" value="F:protein homodimerization activity"/>
    <property type="evidence" value="ECO:0007669"/>
    <property type="project" value="InterPro"/>
</dbReference>
<dbReference type="Gene3D" id="2.30.22.10">
    <property type="entry name" value="Head domain of nucleotide exchange factor GrpE"/>
    <property type="match status" value="1"/>
</dbReference>
<dbReference type="GO" id="GO:0051082">
    <property type="term" value="F:unfolded protein binding"/>
    <property type="evidence" value="ECO:0007669"/>
    <property type="project" value="TreeGrafter"/>
</dbReference>
<evidence type="ECO:0000256" key="3">
    <source>
        <dbReference type="ARBA" id="ARBA00011738"/>
    </source>
</evidence>
<dbReference type="PRINTS" id="PR00773">
    <property type="entry name" value="GRPEPROTEIN"/>
</dbReference>
<dbReference type="CDD" id="cd00446">
    <property type="entry name" value="GrpE"/>
    <property type="match status" value="1"/>
</dbReference>
<comment type="caution">
    <text evidence="10">The sequence shown here is derived from an EMBL/GenBank/DDBJ whole genome shotgun (WGS) entry which is preliminary data.</text>
</comment>
<dbReference type="InterPro" id="IPR000740">
    <property type="entry name" value="GrpE"/>
</dbReference>
<dbReference type="PANTHER" id="PTHR21237:SF27">
    <property type="entry name" value="GRPE PROTEIN HOMOLOG"/>
    <property type="match status" value="1"/>
</dbReference>
<proteinExistence type="inferred from homology"/>
<evidence type="ECO:0000256" key="2">
    <source>
        <dbReference type="ARBA" id="ARBA00009054"/>
    </source>
</evidence>
<dbReference type="PANTHER" id="PTHR21237">
    <property type="entry name" value="GRPE PROTEIN"/>
    <property type="match status" value="1"/>
</dbReference>
<keyword evidence="7" id="KW-0496">Mitochondrion</keyword>
<dbReference type="HAMAP" id="MF_01151">
    <property type="entry name" value="GrpE"/>
    <property type="match status" value="1"/>
</dbReference>
<dbReference type="NCBIfam" id="NF010741">
    <property type="entry name" value="PRK14143.1"/>
    <property type="match status" value="1"/>
</dbReference>
<gene>
    <name evidence="10" type="ORF">C4D60_Mb07t13100</name>
</gene>
<protein>
    <recommendedName>
        <fullName evidence="7">GrpE protein homolog</fullName>
    </recommendedName>
</protein>